<name>A0ABP8PSS1_9MICO</name>
<comment type="caution">
    <text evidence="2">The sequence shown here is derived from an EMBL/GenBank/DDBJ whole genome shotgun (WGS) entry which is preliminary data.</text>
</comment>
<feature type="domain" description="Acyclic terpene utilisation N-terminal" evidence="1">
    <location>
        <begin position="19"/>
        <end position="456"/>
    </location>
</feature>
<protein>
    <submittedName>
        <fullName evidence="2">DUF1446 domain-containing protein</fullName>
    </submittedName>
</protein>
<dbReference type="RefSeq" id="WP_345188885.1">
    <property type="nucleotide sequence ID" value="NZ_BAABGP010000026.1"/>
</dbReference>
<evidence type="ECO:0000259" key="1">
    <source>
        <dbReference type="Pfam" id="PF07287"/>
    </source>
</evidence>
<evidence type="ECO:0000313" key="3">
    <source>
        <dbReference type="Proteomes" id="UP001500731"/>
    </source>
</evidence>
<reference evidence="3" key="1">
    <citation type="journal article" date="2019" name="Int. J. Syst. Evol. Microbiol.">
        <title>The Global Catalogue of Microorganisms (GCM) 10K type strain sequencing project: providing services to taxonomists for standard genome sequencing and annotation.</title>
        <authorList>
            <consortium name="The Broad Institute Genomics Platform"/>
            <consortium name="The Broad Institute Genome Sequencing Center for Infectious Disease"/>
            <person name="Wu L."/>
            <person name="Ma J."/>
        </authorList>
    </citation>
    <scope>NUCLEOTIDE SEQUENCE [LARGE SCALE GENOMIC DNA]</scope>
    <source>
        <strain evidence="3">JCM 17839</strain>
    </source>
</reference>
<dbReference type="PANTHER" id="PTHR47472:SF1">
    <property type="entry name" value="DUF1446-DOMAIN-CONTAINING PROTEIN"/>
    <property type="match status" value="1"/>
</dbReference>
<dbReference type="Proteomes" id="UP001500731">
    <property type="component" value="Unassembled WGS sequence"/>
</dbReference>
<dbReference type="EMBL" id="BAABGP010000026">
    <property type="protein sequence ID" value="GAA4491740.1"/>
    <property type="molecule type" value="Genomic_DNA"/>
</dbReference>
<dbReference type="PANTHER" id="PTHR47472">
    <property type="entry name" value="PROPIONYL-COA CARBOXYLASE"/>
    <property type="match status" value="1"/>
</dbReference>
<evidence type="ECO:0000313" key="2">
    <source>
        <dbReference type="EMBL" id="GAA4491740.1"/>
    </source>
</evidence>
<sequence>MIISEQRRPAPPVGSGMFRIGVGAGFAGDRVQPADDLARYGGLDAMAFECLAERTIGVAQQSHKEGTGSGFDSRILRRFAGTFPHLLPVGAVVTTNAGAADPIGAAEATRALCDDIGLDPVIAAVTGDDVLAALDLRGARILGTDDTLWDIRDRVVSANAYIGAEPLVEALDAGAQVVIAGRCSDAALFVAPLVHRFGWAFDDLGAIARASLVGHLLECAGQLTGGYFADAGRKRVDRLWDLGFPMADVRSDGSATYSKLPDTGGMIDRRTVLEQLLYEIDDPASYKTPDVTIDFSHVRIRSEADSAVTVEGARHAGKPEQLKVSVGVRDGHLAVAEISYSGAGCVARAEMAAEIVHERWSHIHGLDPDLLSVGYIGVDATRPWWPYADRTPSEVRLRISARTFDRTVATVLCDEVEALYTNGPYGGGGVTTSIRETLGIVSTMIDRAAVTTKVTMR</sequence>
<dbReference type="Pfam" id="PF07287">
    <property type="entry name" value="AtuA"/>
    <property type="match status" value="1"/>
</dbReference>
<proteinExistence type="predicted"/>
<organism evidence="2 3">
    <name type="scientific">Microbacterium panaciterrae</name>
    <dbReference type="NCBI Taxonomy" id="985759"/>
    <lineage>
        <taxon>Bacteria</taxon>
        <taxon>Bacillati</taxon>
        <taxon>Actinomycetota</taxon>
        <taxon>Actinomycetes</taxon>
        <taxon>Micrococcales</taxon>
        <taxon>Microbacteriaceae</taxon>
        <taxon>Microbacterium</taxon>
    </lineage>
</organism>
<keyword evidence="3" id="KW-1185">Reference proteome</keyword>
<dbReference type="InterPro" id="IPR010839">
    <property type="entry name" value="AtuA_N"/>
</dbReference>
<accession>A0ABP8PSS1</accession>
<gene>
    <name evidence="2" type="ORF">GCM10023171_36160</name>
</gene>